<dbReference type="KEGG" id="kme:H0A61_01034"/>
<evidence type="ECO:0000313" key="2">
    <source>
        <dbReference type="Proteomes" id="UP000662904"/>
    </source>
</evidence>
<gene>
    <name evidence="1" type="ORF">H0A61_01034</name>
</gene>
<dbReference type="RefSeq" id="WP_206708895.1">
    <property type="nucleotide sequence ID" value="NZ_CP059066.1"/>
</dbReference>
<dbReference type="EMBL" id="CP059066">
    <property type="protein sequence ID" value="QSQ08692.1"/>
    <property type="molecule type" value="Genomic_DNA"/>
</dbReference>
<keyword evidence="2" id="KW-1185">Reference proteome</keyword>
<reference evidence="1" key="1">
    <citation type="submission" date="2020-07" db="EMBL/GenBank/DDBJ databases">
        <title>Koleobacter methoxysyntrophicus gen. nov., sp. nov., a novel anaerobic bacterium isolated from deep subsurface oil field and proposal of Koleobacterales ord. nov. in the phylum Firmicutes.</title>
        <authorList>
            <person name="Sakamoto S."/>
            <person name="Tamaki H."/>
        </authorList>
    </citation>
    <scope>NUCLEOTIDE SEQUENCE</scope>
    <source>
        <strain evidence="1">NRmbB1</strain>
    </source>
</reference>
<name>A0A8A0RLC4_9FIRM</name>
<dbReference type="Proteomes" id="UP000662904">
    <property type="component" value="Chromosome"/>
</dbReference>
<dbReference type="AlphaFoldDB" id="A0A8A0RLC4"/>
<organism evidence="1 2">
    <name type="scientific">Koleobacter methoxysyntrophicus</name>
    <dbReference type="NCBI Taxonomy" id="2751313"/>
    <lineage>
        <taxon>Bacteria</taxon>
        <taxon>Bacillati</taxon>
        <taxon>Bacillota</taxon>
        <taxon>Clostridia</taxon>
        <taxon>Koleobacterales</taxon>
        <taxon>Koleobacteraceae</taxon>
        <taxon>Koleobacter</taxon>
    </lineage>
</organism>
<proteinExistence type="predicted"/>
<protein>
    <submittedName>
        <fullName evidence="1">Uncharacterized protein</fullName>
    </submittedName>
</protein>
<sequence length="208" mass="24527">MLNELNNSFEVSTINNFYPNYIIIIDEQNIYFSNEGYLKYNNLYYANWSLKHILDDLIVKSMFENTREKSTQAILTSNILNGKIEINIQNKKTITELLKLLQKLDYKQEYIDVIYYKNNFKLLENNKVVLELRDDYVLLFGKTFATKQQYAILDNFWYSGEVAEVYLNKIKSLILDKSSKITLTSKDRGKEIILNDLQKKAIAESLQK</sequence>
<evidence type="ECO:0000313" key="1">
    <source>
        <dbReference type="EMBL" id="QSQ08692.1"/>
    </source>
</evidence>
<accession>A0A8A0RLC4</accession>